<protein>
    <recommendedName>
        <fullName evidence="8">Abasic site processing protein</fullName>
        <ecNumber evidence="8">3.4.-.-</ecNumber>
    </recommendedName>
</protein>
<keyword evidence="5" id="KW-0190">Covalent protein-DNA linkage</keyword>
<evidence type="ECO:0000256" key="8">
    <source>
        <dbReference type="RuleBase" id="RU364100"/>
    </source>
</evidence>
<dbReference type="Proteomes" id="UP000000270">
    <property type="component" value="Chromosome"/>
</dbReference>
<dbReference type="GO" id="GO:0106300">
    <property type="term" value="P:protein-DNA covalent cross-linking repair"/>
    <property type="evidence" value="ECO:0007669"/>
    <property type="project" value="InterPro"/>
</dbReference>
<gene>
    <name evidence="9" type="ordered locus">AZC_1483</name>
</gene>
<dbReference type="RefSeq" id="WP_012170011.1">
    <property type="nucleotide sequence ID" value="NC_009937.1"/>
</dbReference>
<reference evidence="9 10" key="6">
    <citation type="journal article" date="2011" name="Appl. Environ. Microbiol.">
        <title>Involvement of the azorhizobial chromosome partition gene (parA) in the onset of bacteroid differentiation during Sesbania rostrata stem nodule development.</title>
        <authorList>
            <person name="Liu CT."/>
            <person name="Lee KB."/>
            <person name="Wang YS."/>
            <person name="Peng MH."/>
            <person name="Lee KT."/>
            <person name="Suzuki S."/>
            <person name="Suzuki T."/>
            <person name="Oyaizu H."/>
        </authorList>
    </citation>
    <scope>NUCLEOTIDE SEQUENCE [LARGE SCALE GENOMIC DNA]</scope>
    <source>
        <strain evidence="10">ATCC 43989 / DSM 5975 / JCM 20966 / LMG 6465 / NBRC 14845 / NCIMB 13405 / ORS 571</strain>
    </source>
</reference>
<organism evidence="9 10">
    <name type="scientific">Azorhizobium caulinodans (strain ATCC 43989 / DSM 5975 / JCM 20966 / LMG 6465 / NBRC 14845 / NCIMB 13405 / ORS 571)</name>
    <dbReference type="NCBI Taxonomy" id="438753"/>
    <lineage>
        <taxon>Bacteria</taxon>
        <taxon>Pseudomonadati</taxon>
        <taxon>Pseudomonadota</taxon>
        <taxon>Alphaproteobacteria</taxon>
        <taxon>Hyphomicrobiales</taxon>
        <taxon>Xanthobacteraceae</taxon>
        <taxon>Azorhizobium</taxon>
    </lineage>
</organism>
<keyword evidence="6" id="KW-0238">DNA-binding</keyword>
<keyword evidence="4 8" id="KW-0378">Hydrolase</keyword>
<dbReference type="InterPro" id="IPR036590">
    <property type="entry name" value="SRAP-like"/>
</dbReference>
<keyword evidence="3" id="KW-0227">DNA damage</keyword>
<dbReference type="GO" id="GO:0003697">
    <property type="term" value="F:single-stranded DNA binding"/>
    <property type="evidence" value="ECO:0007669"/>
    <property type="project" value="InterPro"/>
</dbReference>
<keyword evidence="10" id="KW-1185">Reference proteome</keyword>
<evidence type="ECO:0000313" key="9">
    <source>
        <dbReference type="EMBL" id="BAF87481.1"/>
    </source>
</evidence>
<accession>A8HXB9</accession>
<reference evidence="9 10" key="1">
    <citation type="journal article" date="2007" name="Appl. Environ. Microbiol.">
        <title>Rhizobial factors required for stem nodule maturation and maintenance in Sesbania rostrata-Azorhizobium caulinodans ORS571 symbiosis.</title>
        <authorList>
            <person name="Suzuki S."/>
            <person name="Aono T."/>
            <person name="Lee KB."/>
            <person name="Suzuki T."/>
            <person name="Liu CT."/>
            <person name="Miwa H."/>
            <person name="Wakao S."/>
            <person name="Iki T."/>
            <person name="Oyaizu H."/>
        </authorList>
    </citation>
    <scope>NUCLEOTIDE SEQUENCE [LARGE SCALE GENOMIC DNA]</scope>
    <source>
        <strain evidence="10">ATCC 43989 / DSM 5975 / JCM 20966 / LMG 6465 / NBRC 14845 / NCIMB 13405 / ORS 571</strain>
    </source>
</reference>
<evidence type="ECO:0000256" key="5">
    <source>
        <dbReference type="ARBA" id="ARBA00023124"/>
    </source>
</evidence>
<evidence type="ECO:0000313" key="10">
    <source>
        <dbReference type="Proteomes" id="UP000000270"/>
    </source>
</evidence>
<name>A8HXB9_AZOC5</name>
<dbReference type="InterPro" id="IPR003738">
    <property type="entry name" value="SRAP"/>
</dbReference>
<reference evidence="10" key="2">
    <citation type="submission" date="2007-04" db="EMBL/GenBank/DDBJ databases">
        <title>Complete genome sequence of the nitrogen-fixing bacterium Azorhizobium caulinodans ORS571.</title>
        <authorList>
            <person name="Lee K.B."/>
            <person name="Backer P.D."/>
            <person name="Aono T."/>
            <person name="Liu C.T."/>
            <person name="Suzuki S."/>
            <person name="Suzuki T."/>
            <person name="Kaneko T."/>
            <person name="Yamada M."/>
            <person name="Tabata S."/>
            <person name="Kupfer D.M."/>
            <person name="Najar F.Z."/>
            <person name="Wiley G.B."/>
            <person name="Roe B."/>
            <person name="Binnewies T."/>
            <person name="Ussery D."/>
            <person name="Vereecke D."/>
            <person name="Gevers D."/>
            <person name="Holsters M."/>
            <person name="Oyaizu H."/>
        </authorList>
    </citation>
    <scope>NUCLEOTIDE SEQUENCE [LARGE SCALE GENOMIC DNA]</scope>
    <source>
        <strain evidence="10">ATCC 43989 / DSM 5975 / JCM 20966 / LMG 6465 / NBRC 14845 / NCIMB 13405 / ORS 571</strain>
    </source>
</reference>
<dbReference type="GO" id="GO:0008233">
    <property type="term" value="F:peptidase activity"/>
    <property type="evidence" value="ECO:0007669"/>
    <property type="project" value="UniProtKB-KW"/>
</dbReference>
<comment type="similarity">
    <text evidence="1 8">Belongs to the SOS response-associated peptidase family.</text>
</comment>
<reference evidence="9 10" key="5">
    <citation type="journal article" date="2010" name="Appl. Environ. Microbiol.">
        <title>phrR-like gene praR of Azorhizobium caulinodans ORS571 is essential for symbiosis with Sesbania rostrata and is involved in expression of reb genes.</title>
        <authorList>
            <person name="Akiba N."/>
            <person name="Aono T."/>
            <person name="Toyazaki H."/>
            <person name="Sato S."/>
            <person name="Oyaizu H."/>
        </authorList>
    </citation>
    <scope>NUCLEOTIDE SEQUENCE [LARGE SCALE GENOMIC DNA]</scope>
    <source>
        <strain evidence="10">ATCC 43989 / DSM 5975 / JCM 20966 / LMG 6465 / NBRC 14845 / NCIMB 13405 / ORS 571</strain>
    </source>
</reference>
<proteinExistence type="inferred from homology"/>
<dbReference type="Gene3D" id="3.90.1680.10">
    <property type="entry name" value="SOS response associated peptidase-like"/>
    <property type="match status" value="1"/>
</dbReference>
<keyword evidence="2 8" id="KW-0645">Protease</keyword>
<evidence type="ECO:0000256" key="6">
    <source>
        <dbReference type="ARBA" id="ARBA00023125"/>
    </source>
</evidence>
<dbReference type="PANTHER" id="PTHR13604">
    <property type="entry name" value="DC12-RELATED"/>
    <property type="match status" value="1"/>
</dbReference>
<dbReference type="eggNOG" id="COG2135">
    <property type="taxonomic scope" value="Bacteria"/>
</dbReference>
<dbReference type="EC" id="3.4.-.-" evidence="8"/>
<dbReference type="GO" id="GO:0006508">
    <property type="term" value="P:proteolysis"/>
    <property type="evidence" value="ECO:0007669"/>
    <property type="project" value="UniProtKB-KW"/>
</dbReference>
<dbReference type="EMBL" id="AP009384">
    <property type="protein sequence ID" value="BAF87481.1"/>
    <property type="molecule type" value="Genomic_DNA"/>
</dbReference>
<dbReference type="KEGG" id="azc:AZC_1483"/>
<reference evidence="9 10" key="3">
    <citation type="journal article" date="2008" name="BMC Genomics">
        <title>The genome of the versatile nitrogen fixer Azorhizobium caulinodans ORS571.</title>
        <authorList>
            <person name="Lee KB."/>
            <person name="Backer P.D."/>
            <person name="Aono T."/>
            <person name="Liu CT."/>
            <person name="Suzuki S."/>
            <person name="Suzuki T."/>
            <person name="Kaneko T."/>
            <person name="Yamada M."/>
            <person name="Tabata S."/>
            <person name="Kupfer D.M."/>
            <person name="Najar F.Z."/>
            <person name="Wiley G.B."/>
            <person name="Roe B."/>
            <person name="Binnewies T.T."/>
            <person name="Ussery D.W."/>
            <person name="D'Haeze W."/>
            <person name="Herder J.D."/>
            <person name="Gevers D."/>
            <person name="Vereecke D."/>
            <person name="Holsters M."/>
            <person name="Oyaizu H."/>
        </authorList>
    </citation>
    <scope>NUCLEOTIDE SEQUENCE [LARGE SCALE GENOMIC DNA]</scope>
    <source>
        <strain evidence="10">ATCC 43989 / DSM 5975 / JCM 20966 / LMG 6465 / NBRC 14845 / NCIMB 13405 / ORS 571</strain>
    </source>
</reference>
<dbReference type="AlphaFoldDB" id="A8HXB9"/>
<dbReference type="PANTHER" id="PTHR13604:SF0">
    <property type="entry name" value="ABASIC SITE PROCESSING PROTEIN HMCES"/>
    <property type="match status" value="1"/>
</dbReference>
<dbReference type="HOGENOM" id="CLU_035990_6_2_5"/>
<evidence type="ECO:0000256" key="2">
    <source>
        <dbReference type="ARBA" id="ARBA00022670"/>
    </source>
</evidence>
<dbReference type="GO" id="GO:0016829">
    <property type="term" value="F:lyase activity"/>
    <property type="evidence" value="ECO:0007669"/>
    <property type="project" value="UniProtKB-KW"/>
</dbReference>
<dbReference type="STRING" id="438753.AZC_1483"/>
<dbReference type="SUPFAM" id="SSF143081">
    <property type="entry name" value="BB1717-like"/>
    <property type="match status" value="1"/>
</dbReference>
<sequence length="239" mass="26282">MCGRFAQTTPPRAFAERYGVDPVLALPNVPARYNIAPTQDALVIRHNPEEERRELSLLRWGLVPSFAADTARAGSLINARSESVAEKASFKAAWFKPRRCVVPADAFYEWQQGAGGKTPHAIARADGTPMAFAGLWEGWKDPASGQWLRTFTLLTTTANDLLRPLHERMPVILDEDDIAPYLTAPDPRDLLRPYPAEAMRLWPVSARVSAVRNDDADLLVEVTGLPAGSPSPVAQPSLF</sequence>
<reference evidence="9 10" key="4">
    <citation type="journal article" date="2009" name="Appl. Environ. Microbiol.">
        <title>Comparative genome-wide transcriptional profiling of Azorhizobium caulinodans ORS571 grown under free-living and symbiotic conditions.</title>
        <authorList>
            <person name="Tsukada S."/>
            <person name="Aono T."/>
            <person name="Akiba N."/>
            <person name="Lee KB."/>
            <person name="Liu CT."/>
            <person name="Toyazaki H."/>
            <person name="Oyaizu H."/>
        </authorList>
    </citation>
    <scope>NUCLEOTIDE SEQUENCE [LARGE SCALE GENOMIC DNA]</scope>
    <source>
        <strain evidence="10">ATCC 43989 / DSM 5975 / JCM 20966 / LMG 6465 / NBRC 14845 / NCIMB 13405 / ORS 571</strain>
    </source>
</reference>
<evidence type="ECO:0000256" key="3">
    <source>
        <dbReference type="ARBA" id="ARBA00022763"/>
    </source>
</evidence>
<dbReference type="Pfam" id="PF02586">
    <property type="entry name" value="SRAP"/>
    <property type="match status" value="1"/>
</dbReference>
<keyword evidence="7" id="KW-0456">Lyase</keyword>
<evidence type="ECO:0000256" key="7">
    <source>
        <dbReference type="ARBA" id="ARBA00023239"/>
    </source>
</evidence>
<evidence type="ECO:0000256" key="4">
    <source>
        <dbReference type="ARBA" id="ARBA00022801"/>
    </source>
</evidence>
<evidence type="ECO:0000256" key="1">
    <source>
        <dbReference type="ARBA" id="ARBA00008136"/>
    </source>
</evidence>